<evidence type="ECO:0008006" key="3">
    <source>
        <dbReference type="Google" id="ProtNLM"/>
    </source>
</evidence>
<gene>
    <name evidence="1" type="ORF">DDR33_25075</name>
</gene>
<proteinExistence type="predicted"/>
<dbReference type="AlphaFoldDB" id="A0A2U2P935"/>
<accession>A0A2U2P935</accession>
<organism evidence="1 2">
    <name type="scientific">Pararcticibacter amylolyticus</name>
    <dbReference type="NCBI Taxonomy" id="2173175"/>
    <lineage>
        <taxon>Bacteria</taxon>
        <taxon>Pseudomonadati</taxon>
        <taxon>Bacteroidota</taxon>
        <taxon>Sphingobacteriia</taxon>
        <taxon>Sphingobacteriales</taxon>
        <taxon>Sphingobacteriaceae</taxon>
        <taxon>Pararcticibacter</taxon>
    </lineage>
</organism>
<keyword evidence="2" id="KW-1185">Reference proteome</keyword>
<sequence length="138" mass="14749">VGQFNPVTGRIQGSGAIEYADPTFEIALAIATGGMGNAAKGGVNVVYQGIDAAGVVRYVGITERAASVRFAEHLNAIGTGRELLRYEVIEGATDLSRTGARILEQTLINQYGLHKNGGLLLNKINSIAPKYWKLYDIK</sequence>
<comment type="caution">
    <text evidence="1">The sequence shown here is derived from an EMBL/GenBank/DDBJ whole genome shotgun (WGS) entry which is preliminary data.</text>
</comment>
<dbReference type="EMBL" id="QEAS01000069">
    <property type="protein sequence ID" value="PWG77901.1"/>
    <property type="molecule type" value="Genomic_DNA"/>
</dbReference>
<name>A0A2U2P935_9SPHI</name>
<evidence type="ECO:0000313" key="2">
    <source>
        <dbReference type="Proteomes" id="UP000245647"/>
    </source>
</evidence>
<dbReference type="Proteomes" id="UP000245647">
    <property type="component" value="Unassembled WGS sequence"/>
</dbReference>
<dbReference type="RefSeq" id="WP_202913851.1">
    <property type="nucleotide sequence ID" value="NZ_QEAS01000069.1"/>
</dbReference>
<evidence type="ECO:0000313" key="1">
    <source>
        <dbReference type="EMBL" id="PWG77901.1"/>
    </source>
</evidence>
<protein>
    <recommendedName>
        <fullName evidence="3">GIY-YIG domain-containing protein</fullName>
    </recommendedName>
</protein>
<reference evidence="1 2" key="1">
    <citation type="submission" date="2018-04" db="EMBL/GenBank/DDBJ databases">
        <title>Pedobacter chongqingensis sp. nov., isolated from a rottenly hemp rope.</title>
        <authorList>
            <person name="Cai Y."/>
        </authorList>
    </citation>
    <scope>NUCLEOTIDE SEQUENCE [LARGE SCALE GENOMIC DNA]</scope>
    <source>
        <strain evidence="1 2">FJ4-8</strain>
    </source>
</reference>
<feature type="non-terminal residue" evidence="1">
    <location>
        <position position="1"/>
    </location>
</feature>